<dbReference type="CDD" id="cd06170">
    <property type="entry name" value="LuxR_C_like"/>
    <property type="match status" value="1"/>
</dbReference>
<dbReference type="OrthoDB" id="67136at2"/>
<evidence type="ECO:0000256" key="1">
    <source>
        <dbReference type="ARBA" id="ARBA00023015"/>
    </source>
</evidence>
<keyword evidence="3" id="KW-0804">Transcription</keyword>
<keyword evidence="1" id="KW-0805">Transcription regulation</keyword>
<dbReference type="GO" id="GO:0006355">
    <property type="term" value="P:regulation of DNA-templated transcription"/>
    <property type="evidence" value="ECO:0007669"/>
    <property type="project" value="InterPro"/>
</dbReference>
<reference evidence="5 6" key="1">
    <citation type="submission" date="2018-08" db="EMBL/GenBank/DDBJ databases">
        <title>Meiothermus roseus NBRC 110900 genome sequencing project.</title>
        <authorList>
            <person name="Da Costa M.S."/>
            <person name="Albuquerque L."/>
            <person name="Raposo P."/>
            <person name="Froufe H.J.C."/>
            <person name="Barroso C.S."/>
            <person name="Egas C."/>
        </authorList>
    </citation>
    <scope>NUCLEOTIDE SEQUENCE [LARGE SCALE GENOMIC DNA]</scope>
    <source>
        <strain evidence="5 6">NBRC 110900</strain>
    </source>
</reference>
<dbReference type="AlphaFoldDB" id="A0A399EJR3"/>
<dbReference type="PRINTS" id="PR00038">
    <property type="entry name" value="HTHLUXR"/>
</dbReference>
<evidence type="ECO:0000256" key="2">
    <source>
        <dbReference type="ARBA" id="ARBA00023125"/>
    </source>
</evidence>
<accession>A0A399EJR3</accession>
<dbReference type="PROSITE" id="PS50043">
    <property type="entry name" value="HTH_LUXR_2"/>
    <property type="match status" value="1"/>
</dbReference>
<name>A0A399EJR3_9DEIN</name>
<evidence type="ECO:0000313" key="5">
    <source>
        <dbReference type="EMBL" id="RIH82401.1"/>
    </source>
</evidence>
<dbReference type="RefSeq" id="WP_119280341.1">
    <property type="nucleotide sequence ID" value="NZ_QWLA01000107.1"/>
</dbReference>
<dbReference type="PANTHER" id="PTHR44688:SF16">
    <property type="entry name" value="DNA-BINDING TRANSCRIPTIONAL ACTIVATOR DEVR_DOSR"/>
    <property type="match status" value="1"/>
</dbReference>
<evidence type="ECO:0000256" key="3">
    <source>
        <dbReference type="ARBA" id="ARBA00023163"/>
    </source>
</evidence>
<comment type="caution">
    <text evidence="5">The sequence shown here is derived from an EMBL/GenBank/DDBJ whole genome shotgun (WGS) entry which is preliminary data.</text>
</comment>
<dbReference type="SMART" id="SM00421">
    <property type="entry name" value="HTH_LUXR"/>
    <property type="match status" value="1"/>
</dbReference>
<protein>
    <submittedName>
        <fullName evidence="5">Spore germination protein GerE</fullName>
    </submittedName>
</protein>
<evidence type="ECO:0000259" key="4">
    <source>
        <dbReference type="PROSITE" id="PS50043"/>
    </source>
</evidence>
<keyword evidence="2" id="KW-0238">DNA-binding</keyword>
<dbReference type="InterPro" id="IPR036388">
    <property type="entry name" value="WH-like_DNA-bd_sf"/>
</dbReference>
<dbReference type="SUPFAM" id="SSF46894">
    <property type="entry name" value="C-terminal effector domain of the bipartite response regulators"/>
    <property type="match status" value="1"/>
</dbReference>
<dbReference type="InterPro" id="IPR000792">
    <property type="entry name" value="Tscrpt_reg_LuxR_C"/>
</dbReference>
<dbReference type="InterPro" id="IPR016032">
    <property type="entry name" value="Sig_transdc_resp-reg_C-effctor"/>
</dbReference>
<dbReference type="EMBL" id="QWLA01000107">
    <property type="protein sequence ID" value="RIH82401.1"/>
    <property type="molecule type" value="Genomic_DNA"/>
</dbReference>
<keyword evidence="6" id="KW-1185">Reference proteome</keyword>
<organism evidence="5 6">
    <name type="scientific">Calidithermus roseus</name>
    <dbReference type="NCBI Taxonomy" id="1644118"/>
    <lineage>
        <taxon>Bacteria</taxon>
        <taxon>Thermotogati</taxon>
        <taxon>Deinococcota</taxon>
        <taxon>Deinococci</taxon>
        <taxon>Thermales</taxon>
        <taxon>Thermaceae</taxon>
        <taxon>Calidithermus</taxon>
    </lineage>
</organism>
<dbReference type="Proteomes" id="UP000265341">
    <property type="component" value="Unassembled WGS sequence"/>
</dbReference>
<dbReference type="PANTHER" id="PTHR44688">
    <property type="entry name" value="DNA-BINDING TRANSCRIPTIONAL ACTIVATOR DEVR_DOSR"/>
    <property type="match status" value="1"/>
</dbReference>
<dbReference type="Pfam" id="PF00196">
    <property type="entry name" value="GerE"/>
    <property type="match status" value="1"/>
</dbReference>
<gene>
    <name evidence="5" type="primary">gerE</name>
    <name evidence="5" type="ORF">Mrose_03383</name>
</gene>
<proteinExistence type="predicted"/>
<feature type="domain" description="HTH luxR-type" evidence="4">
    <location>
        <begin position="103"/>
        <end position="168"/>
    </location>
</feature>
<dbReference type="GO" id="GO:0003677">
    <property type="term" value="F:DNA binding"/>
    <property type="evidence" value="ECO:0007669"/>
    <property type="project" value="UniProtKB-KW"/>
</dbReference>
<sequence length="172" mass="18659">MSKSVTIHGSSPWLCSAAESLYGAIGLARPVTLVLDQPVGFALQVLPLLEPPFVVATPSASPHYLQELASYRPAAVLLEPVSPQRMREALEAVASGAVLPVEGLEGVEPLTQRERQVARLLIKGLSDKEIARELRVEPKTVSNWVYSLKQKMGADNRSQVALLYLGLRVEPP</sequence>
<dbReference type="Gene3D" id="1.10.10.10">
    <property type="entry name" value="Winged helix-like DNA-binding domain superfamily/Winged helix DNA-binding domain"/>
    <property type="match status" value="1"/>
</dbReference>
<evidence type="ECO:0000313" key="6">
    <source>
        <dbReference type="Proteomes" id="UP000265341"/>
    </source>
</evidence>